<evidence type="ECO:0000256" key="2">
    <source>
        <dbReference type="ARBA" id="ARBA00007965"/>
    </source>
</evidence>
<dbReference type="GO" id="GO:0005337">
    <property type="term" value="F:nucleoside transmembrane transporter activity"/>
    <property type="evidence" value="ECO:0007669"/>
    <property type="project" value="InterPro"/>
</dbReference>
<feature type="transmembrane region" description="Helical" evidence="7">
    <location>
        <begin position="194"/>
        <end position="214"/>
    </location>
</feature>
<dbReference type="Pfam" id="PF01733">
    <property type="entry name" value="Nucleoside_tran"/>
    <property type="match status" value="2"/>
</dbReference>
<comment type="subcellular location">
    <subcellularLocation>
        <location evidence="1">Membrane</location>
        <topology evidence="1">Multi-pass membrane protein</topology>
    </subcellularLocation>
</comment>
<comment type="similarity">
    <text evidence="2">Belongs to the SLC29A/ENT transporter (TC 2.A.57) family.</text>
</comment>
<dbReference type="AlphaFoldDB" id="A0A6P7FAL3"/>
<evidence type="ECO:0000313" key="8">
    <source>
        <dbReference type="RefSeq" id="XP_028131827.1"/>
    </source>
</evidence>
<feature type="transmembrane region" description="Helical" evidence="7">
    <location>
        <begin position="101"/>
        <end position="119"/>
    </location>
</feature>
<proteinExistence type="inferred from homology"/>
<feature type="transmembrane region" description="Helical" evidence="7">
    <location>
        <begin position="43"/>
        <end position="65"/>
    </location>
</feature>
<sequence length="442" mass="48980">MSCYFDFIAFIKRRLLYPKVCGPSGHAEFAIAYKKNAMETDKFYLAHIVFLVFGIMHLLPVSFFVTANDYWMYKFRNTTSDNTDPNYRSILQSNFASGTNVAQSVPTVICMVLAVVFAYKIKVKIRILTSLYVLATCFVVSTVFIKSDTDGWQTGFFALTMAILAVMNGILALFQVSSLALLAKFPPIYMKTFLTGQGIGGIFCSALQVLALVIGTSSEAAALIYFLCGTILTTATLMLYHFIQQQGFYRSVTGTSIEDTKKDLITLSEVKEISSKIWTSLVIVTAGALAYVPTHPSVAALVVSEYKTDFTKKYFAAVVTFLFSDICCLIGRGLATATNKRPRPSVLALLSVVRMVIFVPLFIFCNALPRKHLHVLFPHDWQYVLILGSFMISSGYFFNVAFLNVIKLAPEEEENAYLIMQTVIGITGAVFSPLGVLCVNLL</sequence>
<dbReference type="OrthoDB" id="46396at2759"/>
<dbReference type="InterPro" id="IPR002259">
    <property type="entry name" value="Eqnu_transpt"/>
</dbReference>
<evidence type="ECO:0000256" key="3">
    <source>
        <dbReference type="ARBA" id="ARBA00022448"/>
    </source>
</evidence>
<dbReference type="FunCoup" id="A0A6P7FAL3">
    <property type="interactions" value="260"/>
</dbReference>
<dbReference type="PANTHER" id="PTHR10332:SF88">
    <property type="entry name" value="EQUILIBRATIVE NUCLEOSIDE TRANSPORTER 1, ISOFORM A"/>
    <property type="match status" value="1"/>
</dbReference>
<dbReference type="KEGG" id="dvv:114327415"/>
<accession>A0A6P7FAL3</accession>
<evidence type="ECO:0000256" key="5">
    <source>
        <dbReference type="ARBA" id="ARBA00022989"/>
    </source>
</evidence>
<dbReference type="PANTHER" id="PTHR10332">
    <property type="entry name" value="EQUILIBRATIVE NUCLEOSIDE TRANSPORTER"/>
    <property type="match status" value="1"/>
</dbReference>
<dbReference type="InParanoid" id="A0A6P7FAL3"/>
<keyword evidence="3" id="KW-0813">Transport</keyword>
<evidence type="ECO:0000256" key="6">
    <source>
        <dbReference type="ARBA" id="ARBA00023136"/>
    </source>
</evidence>
<feature type="transmembrane region" description="Helical" evidence="7">
    <location>
        <begin position="314"/>
        <end position="334"/>
    </location>
</feature>
<keyword evidence="6 7" id="KW-0472">Membrane</keyword>
<name>A0A6P7FAL3_DIAVI</name>
<feature type="transmembrane region" description="Helical" evidence="7">
    <location>
        <begin position="126"/>
        <end position="145"/>
    </location>
</feature>
<dbReference type="GO" id="GO:0005886">
    <property type="term" value="C:plasma membrane"/>
    <property type="evidence" value="ECO:0007669"/>
    <property type="project" value="TreeGrafter"/>
</dbReference>
<feature type="transmembrane region" description="Helical" evidence="7">
    <location>
        <begin position="346"/>
        <end position="369"/>
    </location>
</feature>
<dbReference type="PRINTS" id="PR01130">
    <property type="entry name" value="DERENTRNSPRT"/>
</dbReference>
<feature type="transmembrane region" description="Helical" evidence="7">
    <location>
        <begin position="381"/>
        <end position="405"/>
    </location>
</feature>
<dbReference type="RefSeq" id="XP_028131827.1">
    <property type="nucleotide sequence ID" value="XM_028276026.1"/>
</dbReference>
<evidence type="ECO:0000256" key="4">
    <source>
        <dbReference type="ARBA" id="ARBA00022692"/>
    </source>
</evidence>
<organism evidence="8">
    <name type="scientific">Diabrotica virgifera virgifera</name>
    <name type="common">western corn rootworm</name>
    <dbReference type="NCBI Taxonomy" id="50390"/>
    <lineage>
        <taxon>Eukaryota</taxon>
        <taxon>Metazoa</taxon>
        <taxon>Ecdysozoa</taxon>
        <taxon>Arthropoda</taxon>
        <taxon>Hexapoda</taxon>
        <taxon>Insecta</taxon>
        <taxon>Pterygota</taxon>
        <taxon>Neoptera</taxon>
        <taxon>Endopterygota</taxon>
        <taxon>Coleoptera</taxon>
        <taxon>Polyphaga</taxon>
        <taxon>Cucujiformia</taxon>
        <taxon>Chrysomeloidea</taxon>
        <taxon>Chrysomelidae</taxon>
        <taxon>Galerucinae</taxon>
        <taxon>Diabroticina</taxon>
        <taxon>Diabroticites</taxon>
        <taxon>Diabrotica</taxon>
    </lineage>
</organism>
<evidence type="ECO:0000256" key="7">
    <source>
        <dbReference type="SAM" id="Phobius"/>
    </source>
</evidence>
<evidence type="ECO:0000256" key="1">
    <source>
        <dbReference type="ARBA" id="ARBA00004141"/>
    </source>
</evidence>
<gene>
    <name evidence="8" type="primary">LOC114327415</name>
</gene>
<feature type="transmembrane region" description="Helical" evidence="7">
    <location>
        <begin position="157"/>
        <end position="182"/>
    </location>
</feature>
<keyword evidence="5 7" id="KW-1133">Transmembrane helix</keyword>
<feature type="transmembrane region" description="Helical" evidence="7">
    <location>
        <begin position="220"/>
        <end position="243"/>
    </location>
</feature>
<feature type="transmembrane region" description="Helical" evidence="7">
    <location>
        <begin position="417"/>
        <end position="437"/>
    </location>
</feature>
<protein>
    <submittedName>
        <fullName evidence="8">Equilibrative nucleoside transporter 3-like isoform X1</fullName>
    </submittedName>
</protein>
<keyword evidence="4 7" id="KW-0812">Transmembrane</keyword>
<reference evidence="8" key="1">
    <citation type="submission" date="2025-08" db="UniProtKB">
        <authorList>
            <consortium name="RefSeq"/>
        </authorList>
    </citation>
    <scope>IDENTIFICATION</scope>
    <source>
        <tissue evidence="8">Whole insect</tissue>
    </source>
</reference>